<dbReference type="OrthoDB" id="9795247at2"/>
<dbReference type="AlphaFoldDB" id="F5RJU8"/>
<dbReference type="Proteomes" id="UP000004067">
    <property type="component" value="Unassembled WGS sequence"/>
</dbReference>
<evidence type="ECO:0000313" key="3">
    <source>
        <dbReference type="Proteomes" id="UP000004067"/>
    </source>
</evidence>
<dbReference type="SUPFAM" id="SSF53067">
    <property type="entry name" value="Actin-like ATPase domain"/>
    <property type="match status" value="1"/>
</dbReference>
<dbReference type="Pfam" id="PF00480">
    <property type="entry name" value="ROK"/>
    <property type="match status" value="1"/>
</dbReference>
<accession>F5RJU8</accession>
<dbReference type="EC" id="2.7.1.2" evidence="2"/>
<organism evidence="2 3">
    <name type="scientific">Centipeda periodontii DSM 2778</name>
    <dbReference type="NCBI Taxonomy" id="888060"/>
    <lineage>
        <taxon>Bacteria</taxon>
        <taxon>Bacillati</taxon>
        <taxon>Bacillota</taxon>
        <taxon>Negativicutes</taxon>
        <taxon>Selenomonadales</taxon>
        <taxon>Selenomonadaceae</taxon>
        <taxon>Centipeda</taxon>
    </lineage>
</organism>
<dbReference type="PANTHER" id="PTHR18964:SF165">
    <property type="entry name" value="BETA-GLUCOSIDE KINASE"/>
    <property type="match status" value="1"/>
</dbReference>
<dbReference type="InterPro" id="IPR000600">
    <property type="entry name" value="ROK"/>
</dbReference>
<dbReference type="PANTHER" id="PTHR18964">
    <property type="entry name" value="ROK (REPRESSOR, ORF, KINASE) FAMILY"/>
    <property type="match status" value="1"/>
</dbReference>
<dbReference type="Gene3D" id="3.30.420.40">
    <property type="match status" value="2"/>
</dbReference>
<keyword evidence="3" id="KW-1185">Reference proteome</keyword>
<dbReference type="eggNOG" id="COG1940">
    <property type="taxonomic scope" value="Bacteria"/>
</dbReference>
<evidence type="ECO:0000313" key="2">
    <source>
        <dbReference type="EMBL" id="EGK61438.1"/>
    </source>
</evidence>
<dbReference type="GO" id="GO:0004340">
    <property type="term" value="F:glucokinase activity"/>
    <property type="evidence" value="ECO:0007669"/>
    <property type="project" value="UniProtKB-EC"/>
</dbReference>
<keyword evidence="2" id="KW-0808">Transferase</keyword>
<dbReference type="EMBL" id="AFHQ01000017">
    <property type="protein sequence ID" value="EGK61438.1"/>
    <property type="molecule type" value="Genomic_DNA"/>
</dbReference>
<dbReference type="CDD" id="cd24068">
    <property type="entry name" value="ASKHA_NBD_ROK_FnNanK-like"/>
    <property type="match status" value="1"/>
</dbReference>
<protein>
    <submittedName>
        <fullName evidence="2">NagC/XylR family transcriptional regulator</fullName>
        <ecNumber evidence="2">2.7.1.2</ecNumber>
    </submittedName>
</protein>
<comment type="similarity">
    <text evidence="1">Belongs to the ROK (NagC/XylR) family.</text>
</comment>
<name>F5RJU8_9FIRM</name>
<evidence type="ECO:0000256" key="1">
    <source>
        <dbReference type="ARBA" id="ARBA00006479"/>
    </source>
</evidence>
<dbReference type="RefSeq" id="WP_006305360.1">
    <property type="nucleotide sequence ID" value="NZ_GL892076.1"/>
</dbReference>
<dbReference type="STRING" id="888060.HMPREF9081_0519"/>
<gene>
    <name evidence="2" type="primary">glcK</name>
    <name evidence="2" type="ORF">HMPREF9081_0519</name>
</gene>
<proteinExistence type="inferred from homology"/>
<comment type="caution">
    <text evidence="2">The sequence shown here is derived from an EMBL/GenBank/DDBJ whole genome shotgun (WGS) entry which is preliminary data.</text>
</comment>
<dbReference type="HOGENOM" id="CLU_036604_0_2_9"/>
<sequence>MYICIDIGGTAIKYGVADTDGHFLTHGSVPTEAREHGGAGIVQKVSRIVREACDAYVIEGVAISTAGMVDAAAGCIVYSLPDAIPDYTGTNWKALMREQFDLPASALNDVNCAALGELWKGAGRGCSSLFAMTVGTSIGGCLIVNGQVVHGASMSAGEIAYMRVPGGRLHERCSATSLVASVCRTKGLPAGSIDGHAVFDLLAKGDLAVAEEVAELIDALADAITNVVCVANPERIVLGGGIMAQEEALRPPLEAALRDRLPPLICEATEIAFAATQNDAGMIGALYHFLQEHGERPDRKEM</sequence>
<reference evidence="2 3" key="1">
    <citation type="submission" date="2011-04" db="EMBL/GenBank/DDBJ databases">
        <authorList>
            <person name="Muzny D."/>
            <person name="Qin X."/>
            <person name="Deng J."/>
            <person name="Jiang H."/>
            <person name="Liu Y."/>
            <person name="Qu J."/>
            <person name="Song X.-Z."/>
            <person name="Zhang L."/>
            <person name="Thornton R."/>
            <person name="Coyle M."/>
            <person name="Francisco L."/>
            <person name="Jackson L."/>
            <person name="Javaid M."/>
            <person name="Korchina V."/>
            <person name="Kovar C."/>
            <person name="Mata R."/>
            <person name="Mathew T."/>
            <person name="Ngo R."/>
            <person name="Nguyen L."/>
            <person name="Nguyen N."/>
            <person name="Okwuonu G."/>
            <person name="Ongeri F."/>
            <person name="Pham C."/>
            <person name="Simmons D."/>
            <person name="Wilczek-Boney K."/>
            <person name="Hale W."/>
            <person name="Jakkamsetti A."/>
            <person name="Pham P."/>
            <person name="Ruth R."/>
            <person name="San Lucas F."/>
            <person name="Warren J."/>
            <person name="Zhang J."/>
            <person name="Zhao Z."/>
            <person name="Zhou C."/>
            <person name="Zhu D."/>
            <person name="Lee S."/>
            <person name="Bess C."/>
            <person name="Blankenburg K."/>
            <person name="Forbes L."/>
            <person name="Fu Q."/>
            <person name="Gubbala S."/>
            <person name="Hirani K."/>
            <person name="Jayaseelan J.C."/>
            <person name="Lara F."/>
            <person name="Munidasa M."/>
            <person name="Palculict T."/>
            <person name="Patil S."/>
            <person name="Pu L.-L."/>
            <person name="Saada N."/>
            <person name="Tang L."/>
            <person name="Weissenberger G."/>
            <person name="Zhu Y."/>
            <person name="Hemphill L."/>
            <person name="Shang Y."/>
            <person name="Youmans B."/>
            <person name="Ayvaz T."/>
            <person name="Ross M."/>
            <person name="Santibanez J."/>
            <person name="Aqrawi P."/>
            <person name="Gross S."/>
            <person name="Joshi V."/>
            <person name="Fowler G."/>
            <person name="Nazareth L."/>
            <person name="Reid J."/>
            <person name="Worley K."/>
            <person name="Petrosino J."/>
            <person name="Highlander S."/>
            <person name="Gibbs R."/>
        </authorList>
    </citation>
    <scope>NUCLEOTIDE SEQUENCE [LARGE SCALE GENOMIC DNA]</scope>
    <source>
        <strain evidence="2 3">DSM 2778</strain>
    </source>
</reference>
<dbReference type="InterPro" id="IPR043129">
    <property type="entry name" value="ATPase_NBD"/>
</dbReference>